<dbReference type="InterPro" id="IPR028994">
    <property type="entry name" value="Integrin_alpha_N"/>
</dbReference>
<dbReference type="EMBL" id="BAAAEW010000023">
    <property type="protein sequence ID" value="GAA0757443.1"/>
    <property type="molecule type" value="Genomic_DNA"/>
</dbReference>
<dbReference type="Gene3D" id="2.130.10.130">
    <property type="entry name" value="Integrin alpha, N-terminal"/>
    <property type="match status" value="1"/>
</dbReference>
<keyword evidence="1 2" id="KW-0732">Signal</keyword>
<name>A0ABN1K7N2_9BURK</name>
<dbReference type="PANTHER" id="PTHR44103:SF1">
    <property type="entry name" value="PROPROTEIN CONVERTASE P"/>
    <property type="match status" value="1"/>
</dbReference>
<accession>A0ABN1K7N2</accession>
<evidence type="ECO:0000256" key="2">
    <source>
        <dbReference type="SAM" id="SignalP"/>
    </source>
</evidence>
<evidence type="ECO:0000256" key="1">
    <source>
        <dbReference type="ARBA" id="ARBA00022729"/>
    </source>
</evidence>
<feature type="signal peptide" evidence="2">
    <location>
        <begin position="1"/>
        <end position="32"/>
    </location>
</feature>
<dbReference type="Pfam" id="PF13517">
    <property type="entry name" value="FG-GAP_3"/>
    <property type="match status" value="2"/>
</dbReference>
<keyword evidence="4" id="KW-1185">Reference proteome</keyword>
<feature type="chain" id="PRO_5045271844" description="VCBS repeat-containing protein" evidence="2">
    <location>
        <begin position="33"/>
        <end position="692"/>
    </location>
</feature>
<sequence>MKFATRARLALASAAAGLLASFALVQPAPALAGKTSNPATGVQASWAWQSLGGSIGLAGMETLVVDGATEVFVSSHDSWHVLRGQPGDLSKGLLQVFVSEPMHGLMSLVLANGPSGQKLVVAALGDGTLVIYDAVTKAKLSTQPGRCYNPKLEEAGLRVLKAADLNGDGVDEYISLCNDGKLVAEGPAYAGWSLKSVGGYELAVGQMDGDAAMEIVSSSGKVIDADTHQVQWNYSKGFGDVLAIDSDGDGRAELISVTSDRLSVYDVAKKAGQWWLALTDVEAVGQGDLDGDGVPEVLVGSAQGTAVRAFSLVARKSIGLIQAPESGTMAITVADVNGDGVKDLLWSSGGNSSSGPYRLHLGDWQSQSIRWQTVDLHGPFIGPVVGDLDGDGVPEIVMASTSSDSYGGGRLVVFDSDKLKVRAISDPLGVSFQISDIKLRDLDGTGRLKIVVAGGDGIQGQLRAYNFKANSSFKLVMSNVDAGAPSGTFRALEVADVDGDGAVEVLVAGNGGTVVAYDPATGQRRWSIQTETSATLDQLFVSDVDEDGTQELGVLSSGARTLYFYDGKTHALNGLVGWSTLSSAALSGTTHLVTGGSDGKVTELAYFQAQFPQVQQFTVPGGAVSGLVVAPGGSWWVASGGQLRQYVDQTLKFETVNYGIGQARQSVVSVPGRKMVFTTGPYGILGFKTNLN</sequence>
<evidence type="ECO:0000313" key="3">
    <source>
        <dbReference type="EMBL" id="GAA0757443.1"/>
    </source>
</evidence>
<reference evidence="4" key="1">
    <citation type="journal article" date="2019" name="Int. J. Syst. Evol. Microbiol.">
        <title>The Global Catalogue of Microorganisms (GCM) 10K type strain sequencing project: providing services to taxonomists for standard genome sequencing and annotation.</title>
        <authorList>
            <consortium name="The Broad Institute Genomics Platform"/>
            <consortium name="The Broad Institute Genome Sequencing Center for Infectious Disease"/>
            <person name="Wu L."/>
            <person name="Ma J."/>
        </authorList>
    </citation>
    <scope>NUCLEOTIDE SEQUENCE [LARGE SCALE GENOMIC DNA]</scope>
    <source>
        <strain evidence="4">JCM 15503</strain>
    </source>
</reference>
<gene>
    <name evidence="3" type="ORF">GCM10009107_37080</name>
</gene>
<dbReference type="SUPFAM" id="SSF69318">
    <property type="entry name" value="Integrin alpha N-terminal domain"/>
    <property type="match status" value="1"/>
</dbReference>
<dbReference type="InterPro" id="IPR011047">
    <property type="entry name" value="Quinoprotein_ADH-like_sf"/>
</dbReference>
<dbReference type="Proteomes" id="UP001500279">
    <property type="component" value="Unassembled WGS sequence"/>
</dbReference>
<organism evidence="3 4">
    <name type="scientific">Ideonella azotifigens</name>
    <dbReference type="NCBI Taxonomy" id="513160"/>
    <lineage>
        <taxon>Bacteria</taxon>
        <taxon>Pseudomonadati</taxon>
        <taxon>Pseudomonadota</taxon>
        <taxon>Betaproteobacteria</taxon>
        <taxon>Burkholderiales</taxon>
        <taxon>Sphaerotilaceae</taxon>
        <taxon>Ideonella</taxon>
    </lineage>
</organism>
<evidence type="ECO:0000313" key="4">
    <source>
        <dbReference type="Proteomes" id="UP001500279"/>
    </source>
</evidence>
<evidence type="ECO:0008006" key="5">
    <source>
        <dbReference type="Google" id="ProtNLM"/>
    </source>
</evidence>
<comment type="caution">
    <text evidence="3">The sequence shown here is derived from an EMBL/GenBank/DDBJ whole genome shotgun (WGS) entry which is preliminary data.</text>
</comment>
<dbReference type="Gene3D" id="2.130.10.10">
    <property type="entry name" value="YVTN repeat-like/Quinoprotein amine dehydrogenase"/>
    <property type="match status" value="1"/>
</dbReference>
<dbReference type="PANTHER" id="PTHR44103">
    <property type="entry name" value="PROPROTEIN CONVERTASE P"/>
    <property type="match status" value="1"/>
</dbReference>
<dbReference type="RefSeq" id="WP_141289019.1">
    <property type="nucleotide sequence ID" value="NZ_BAAAEW010000023.1"/>
</dbReference>
<protein>
    <recommendedName>
        <fullName evidence="5">VCBS repeat-containing protein</fullName>
    </recommendedName>
</protein>
<dbReference type="InterPro" id="IPR015943">
    <property type="entry name" value="WD40/YVTN_repeat-like_dom_sf"/>
</dbReference>
<dbReference type="SUPFAM" id="SSF50998">
    <property type="entry name" value="Quinoprotein alcohol dehydrogenase-like"/>
    <property type="match status" value="1"/>
</dbReference>
<dbReference type="InterPro" id="IPR013517">
    <property type="entry name" value="FG-GAP"/>
</dbReference>
<proteinExistence type="predicted"/>